<dbReference type="Proteomes" id="UP000255213">
    <property type="component" value="Unassembled WGS sequence"/>
</dbReference>
<dbReference type="OrthoDB" id="2087632at2"/>
<reference evidence="3" key="1">
    <citation type="submission" date="2016-12" db="EMBL/GenBank/DDBJ databases">
        <authorList>
            <person name="Gulvik C.A."/>
        </authorList>
    </citation>
    <scope>NUCLEOTIDE SEQUENCE [LARGE SCALE GENOMIC DNA]</scope>
    <source>
        <strain evidence="3">ATCC 51725</strain>
    </source>
</reference>
<evidence type="ECO:0000313" key="2">
    <source>
        <dbReference type="EMBL" id="SUN06691.1"/>
    </source>
</evidence>
<evidence type="ECO:0000313" key="3">
    <source>
        <dbReference type="Proteomes" id="UP000186437"/>
    </source>
</evidence>
<reference evidence="1" key="2">
    <citation type="submission" date="2016-12" db="EMBL/GenBank/DDBJ databases">
        <authorList>
            <person name="Song W.-J."/>
            <person name="Kurnit D.M."/>
        </authorList>
    </citation>
    <scope>NUCLEOTIDE SEQUENCE [LARGE SCALE GENOMIC DNA]</scope>
    <source>
        <strain evidence="1">ATCC 51725</strain>
    </source>
</reference>
<dbReference type="Proteomes" id="UP000186437">
    <property type="component" value="Unassembled WGS sequence"/>
</dbReference>
<dbReference type="EMBL" id="UHEN01000001">
    <property type="protein sequence ID" value="SUN06691.1"/>
    <property type="molecule type" value="Genomic_DNA"/>
</dbReference>
<dbReference type="AlphaFoldDB" id="A0A1Q8EEJ8"/>
<keyword evidence="3" id="KW-1185">Reference proteome</keyword>
<reference evidence="2 4" key="3">
    <citation type="submission" date="2018-06" db="EMBL/GenBank/DDBJ databases">
        <authorList>
            <consortium name="Pathogen Informatics"/>
            <person name="Doyle S."/>
        </authorList>
    </citation>
    <scope>NUCLEOTIDE SEQUENCE [LARGE SCALE GENOMIC DNA]</scope>
    <source>
        <strain evidence="2 4">NCTC12957</strain>
    </source>
</reference>
<organism evidence="1 3">
    <name type="scientific">Streptococcus acidominimus</name>
    <dbReference type="NCBI Taxonomy" id="1326"/>
    <lineage>
        <taxon>Bacteria</taxon>
        <taxon>Bacillati</taxon>
        <taxon>Bacillota</taxon>
        <taxon>Bacilli</taxon>
        <taxon>Lactobacillales</taxon>
        <taxon>Streptococcaceae</taxon>
        <taxon>Streptococcus</taxon>
    </lineage>
</organism>
<evidence type="ECO:0000313" key="1">
    <source>
        <dbReference type="EMBL" id="OLF50221.1"/>
    </source>
</evidence>
<accession>A0A1Q8EEJ8</accession>
<gene>
    <name evidence="1" type="ORF">BU200_02945</name>
    <name evidence="2" type="ORF">NCTC12957_00768</name>
</gene>
<evidence type="ECO:0000313" key="4">
    <source>
        <dbReference type="Proteomes" id="UP000255213"/>
    </source>
</evidence>
<name>A0A1Q8EEJ8_STRAI</name>
<protein>
    <submittedName>
        <fullName evidence="1">Uncharacterized protein</fullName>
    </submittedName>
</protein>
<sequence>MNITQILKAIEQTDYCDAQILDFEIKYLGDEANLFIESYESEDSKKFCWKISFLRCAKVNYETDASWVTESQGTKILWRTEAVKTLKDGQLLGYSGHDIQIVNTDDNFYESKVILANMSINIVCQDIEVSKVLIADQHFFWDEN</sequence>
<proteinExistence type="predicted"/>
<dbReference type="EMBL" id="MSJL01000009">
    <property type="protein sequence ID" value="OLF50221.1"/>
    <property type="molecule type" value="Genomic_DNA"/>
</dbReference>
<dbReference type="RefSeq" id="WP_075098744.1">
    <property type="nucleotide sequence ID" value="NZ_MSJL01000009.1"/>
</dbReference>